<dbReference type="EMBL" id="JAERWL010000006">
    <property type="protein sequence ID" value="MBM9476046.1"/>
    <property type="molecule type" value="Genomic_DNA"/>
</dbReference>
<evidence type="ECO:0000313" key="2">
    <source>
        <dbReference type="Proteomes" id="UP000663801"/>
    </source>
</evidence>
<evidence type="ECO:0000313" key="1">
    <source>
        <dbReference type="EMBL" id="MBM9476046.1"/>
    </source>
</evidence>
<name>A0A938YE84_9ACTN</name>
<keyword evidence="2" id="KW-1185">Reference proteome</keyword>
<protein>
    <submittedName>
        <fullName evidence="1">Esterase</fullName>
    </submittedName>
</protein>
<sequence length="249" mass="27517">MTRSDHVRLDSPSIGGTREVVVHGHWGRPVLWFPSEGFGADEFADRGMLDALRPAIDQGLLTVFCVPSHDEESWSASWKPLADRARAHLAYERWIVDHVVPFVHERCGGRTDIVTAGPSMGAFHAVLFALRNAHLFGRAVALSGSYSTWAWRGWGEGDVDTYLTDPMSFLPTEHGGHLEHLRRSLHLTLVVGSGRWEDTTGAHASTRALAGVLADLHIPHELAVWGTEWPHDWNSWQAQAATYLPPLGG</sequence>
<dbReference type="SUPFAM" id="SSF53474">
    <property type="entry name" value="alpha/beta-Hydrolases"/>
    <property type="match status" value="1"/>
</dbReference>
<dbReference type="InterPro" id="IPR000801">
    <property type="entry name" value="Esterase-like"/>
</dbReference>
<dbReference type="InterPro" id="IPR029058">
    <property type="entry name" value="AB_hydrolase_fold"/>
</dbReference>
<dbReference type="RefSeq" id="WP_205256156.1">
    <property type="nucleotide sequence ID" value="NZ_BAAAPV010000003.1"/>
</dbReference>
<dbReference type="Pfam" id="PF00756">
    <property type="entry name" value="Esterase"/>
    <property type="match status" value="1"/>
</dbReference>
<dbReference type="Proteomes" id="UP000663801">
    <property type="component" value="Unassembled WGS sequence"/>
</dbReference>
<comment type="caution">
    <text evidence="1">The sequence shown here is derived from an EMBL/GenBank/DDBJ whole genome shotgun (WGS) entry which is preliminary data.</text>
</comment>
<dbReference type="AlphaFoldDB" id="A0A938YE84"/>
<accession>A0A938YE84</accession>
<proteinExistence type="predicted"/>
<organism evidence="1 2">
    <name type="scientific">Nakamurella flavida</name>
    <dbReference type="NCBI Taxonomy" id="363630"/>
    <lineage>
        <taxon>Bacteria</taxon>
        <taxon>Bacillati</taxon>
        <taxon>Actinomycetota</taxon>
        <taxon>Actinomycetes</taxon>
        <taxon>Nakamurellales</taxon>
        <taxon>Nakamurellaceae</taxon>
        <taxon>Nakamurella</taxon>
    </lineage>
</organism>
<reference evidence="1" key="1">
    <citation type="submission" date="2021-01" db="EMBL/GenBank/DDBJ databases">
        <title>KCTC 19127 draft genome.</title>
        <authorList>
            <person name="An D."/>
        </authorList>
    </citation>
    <scope>NUCLEOTIDE SEQUENCE</scope>
    <source>
        <strain evidence="1">KCTC 19127</strain>
    </source>
</reference>
<gene>
    <name evidence="1" type="ORF">JL107_06285</name>
</gene>
<dbReference type="Gene3D" id="3.40.50.1820">
    <property type="entry name" value="alpha/beta hydrolase"/>
    <property type="match status" value="1"/>
</dbReference>